<dbReference type="AlphaFoldDB" id="A0A328U1B1"/>
<sequence>MKATKLRPFVPSGADYELAKAFFKDIGCETVYSDNGISILRLSELEFFLQNYNDQHFQNNYMLEVTVEDLDGWWTHIQSILESGKYPTVRAKEPTQYPWGRREIHLIDPAGVCWHFGA</sequence>
<keyword evidence="2" id="KW-1185">Reference proteome</keyword>
<accession>A0A328U1B1</accession>
<evidence type="ECO:0000313" key="1">
    <source>
        <dbReference type="EMBL" id="RAP73794.1"/>
    </source>
</evidence>
<proteinExistence type="predicted"/>
<name>A0A328U1B1_9BACL</name>
<dbReference type="EMBL" id="QLUW01000006">
    <property type="protein sequence ID" value="RAP73794.1"/>
    <property type="molecule type" value="Genomic_DNA"/>
</dbReference>
<dbReference type="Proteomes" id="UP000249260">
    <property type="component" value="Unassembled WGS sequence"/>
</dbReference>
<dbReference type="SUPFAM" id="SSF54593">
    <property type="entry name" value="Glyoxalase/Bleomycin resistance protein/Dihydroxybiphenyl dioxygenase"/>
    <property type="match status" value="1"/>
</dbReference>
<dbReference type="InterPro" id="IPR029068">
    <property type="entry name" value="Glyas_Bleomycin-R_OHBP_Dase"/>
</dbReference>
<reference evidence="1 2" key="1">
    <citation type="submission" date="2018-06" db="EMBL/GenBank/DDBJ databases">
        <title>Paenibacillus montanisoli sp. nov., isolated from mountain area soil.</title>
        <authorList>
            <person name="Wu M."/>
        </authorList>
    </citation>
    <scope>NUCLEOTIDE SEQUENCE [LARGE SCALE GENOMIC DNA]</scope>
    <source>
        <strain evidence="1 2">RA17</strain>
    </source>
</reference>
<dbReference type="Gene3D" id="3.10.180.10">
    <property type="entry name" value="2,3-Dihydroxybiphenyl 1,2-Dioxygenase, domain 1"/>
    <property type="match status" value="1"/>
</dbReference>
<protein>
    <submittedName>
        <fullName evidence="1">Glyoxalase</fullName>
    </submittedName>
</protein>
<organism evidence="1 2">
    <name type="scientific">Paenibacillus montanisoli</name>
    <dbReference type="NCBI Taxonomy" id="2081970"/>
    <lineage>
        <taxon>Bacteria</taxon>
        <taxon>Bacillati</taxon>
        <taxon>Bacillota</taxon>
        <taxon>Bacilli</taxon>
        <taxon>Bacillales</taxon>
        <taxon>Paenibacillaceae</taxon>
        <taxon>Paenibacillus</taxon>
    </lineage>
</organism>
<dbReference type="OrthoDB" id="9815599at2"/>
<evidence type="ECO:0000313" key="2">
    <source>
        <dbReference type="Proteomes" id="UP000249260"/>
    </source>
</evidence>
<gene>
    <name evidence="1" type="ORF">DL346_26435</name>
</gene>
<comment type="caution">
    <text evidence="1">The sequence shown here is derived from an EMBL/GenBank/DDBJ whole genome shotgun (WGS) entry which is preliminary data.</text>
</comment>
<dbReference type="RefSeq" id="WP_112885378.1">
    <property type="nucleotide sequence ID" value="NZ_QLUW01000006.1"/>
</dbReference>